<keyword evidence="3" id="KW-0326">Glycosidase</keyword>
<evidence type="ECO:0000313" key="4">
    <source>
        <dbReference type="Proteomes" id="UP000033393"/>
    </source>
</evidence>
<dbReference type="PATRIC" id="fig|68170.10.peg.4469"/>
<keyword evidence="3" id="KW-0624">Polysaccharide degradation</keyword>
<gene>
    <name evidence="3" type="ORF">UK23_17835</name>
</gene>
<feature type="chain" id="PRO_5002441510" evidence="1">
    <location>
        <begin position="32"/>
        <end position="422"/>
    </location>
</feature>
<dbReference type="PROSITE" id="PS50231">
    <property type="entry name" value="RICIN_B_LECTIN"/>
    <property type="match status" value="1"/>
</dbReference>
<feature type="domain" description="Ricin B lectin" evidence="2">
    <location>
        <begin position="283"/>
        <end position="422"/>
    </location>
</feature>
<sequence>MPQSFFKRAWKLLAAVGLVAAATSITAPAEAAAPFKVLAFYSEPQDQAHRSFSREANVWFPQQSAANGYTYTATKDWNLLTNITPGQYQVVMFLDDKPHTQQQYEGFKRYLDAGGAFFGFHVSGYSDAEDQPYMHWYHYDFLGSGHLADNSWAPTAETLRIENHGNPATANLPDTILSSASEWYAWEKNIRQNPNITVLASLDASTFPVGDNPGEIWYSGDYPIIWTNKNYKMLYANFGHNKMNYATDTALSSTFESAQQNKLILDGLRGLGGGTTDPGGISPTAWYPVVNKANGKCVDARAAGSSNGTVIQQYSCNGTTAQQFRFQPTSGGYTRADNRTNAALVLDVSGVSLADNAGVQLWTYGGGNNQQWQPVSEGGGYYHLVARHSGKCLTVPGGSGADEVQLVQAACNGGAAQSFRIA</sequence>
<dbReference type="PANTHER" id="PTHR40469">
    <property type="entry name" value="SECRETED GLYCOSYL HYDROLASE"/>
    <property type="match status" value="1"/>
</dbReference>
<dbReference type="SMART" id="SM00458">
    <property type="entry name" value="RICIN"/>
    <property type="match status" value="1"/>
</dbReference>
<keyword evidence="3" id="KW-0119">Carbohydrate metabolism</keyword>
<proteinExistence type="predicted"/>
<dbReference type="RefSeq" id="WP_231114549.1">
    <property type="nucleotide sequence ID" value="NZ_JYJG01000115.1"/>
</dbReference>
<keyword evidence="1" id="KW-0732">Signal</keyword>
<comment type="caution">
    <text evidence="3">The sequence shown here is derived from an EMBL/GenBank/DDBJ whole genome shotgun (WGS) entry which is preliminary data.</text>
</comment>
<dbReference type="Proteomes" id="UP000033393">
    <property type="component" value="Unassembled WGS sequence"/>
</dbReference>
<dbReference type="Pfam" id="PF00652">
    <property type="entry name" value="Ricin_B_lectin"/>
    <property type="match status" value="1"/>
</dbReference>
<dbReference type="SUPFAM" id="SSF50370">
    <property type="entry name" value="Ricin B-like lectins"/>
    <property type="match status" value="1"/>
</dbReference>
<dbReference type="InterPro" id="IPR029062">
    <property type="entry name" value="Class_I_gatase-like"/>
</dbReference>
<name>A0A0F0H011_LENAE</name>
<evidence type="ECO:0000256" key="1">
    <source>
        <dbReference type="SAM" id="SignalP"/>
    </source>
</evidence>
<accession>A0A0F0H011</accession>
<dbReference type="EMBL" id="JYJG01000115">
    <property type="protein sequence ID" value="KJK48166.1"/>
    <property type="molecule type" value="Genomic_DNA"/>
</dbReference>
<dbReference type="Gene3D" id="2.80.10.50">
    <property type="match status" value="1"/>
</dbReference>
<dbReference type="Pfam" id="PF06283">
    <property type="entry name" value="ThuA"/>
    <property type="match status" value="1"/>
</dbReference>
<dbReference type="Gene3D" id="3.40.50.880">
    <property type="match status" value="1"/>
</dbReference>
<feature type="signal peptide" evidence="1">
    <location>
        <begin position="1"/>
        <end position="31"/>
    </location>
</feature>
<organism evidence="3 4">
    <name type="scientific">Lentzea aerocolonigenes</name>
    <name type="common">Lechevalieria aerocolonigenes</name>
    <name type="synonym">Saccharothrix aerocolonigenes</name>
    <dbReference type="NCBI Taxonomy" id="68170"/>
    <lineage>
        <taxon>Bacteria</taxon>
        <taxon>Bacillati</taxon>
        <taxon>Actinomycetota</taxon>
        <taxon>Actinomycetes</taxon>
        <taxon>Pseudonocardiales</taxon>
        <taxon>Pseudonocardiaceae</taxon>
        <taxon>Lentzea</taxon>
    </lineage>
</organism>
<dbReference type="GO" id="GO:0016798">
    <property type="term" value="F:hydrolase activity, acting on glycosyl bonds"/>
    <property type="evidence" value="ECO:0007669"/>
    <property type="project" value="UniProtKB-KW"/>
</dbReference>
<evidence type="ECO:0000259" key="2">
    <source>
        <dbReference type="SMART" id="SM00458"/>
    </source>
</evidence>
<dbReference type="SUPFAM" id="SSF52317">
    <property type="entry name" value="Class I glutamine amidotransferase-like"/>
    <property type="match status" value="1"/>
</dbReference>
<dbReference type="CDD" id="cd00161">
    <property type="entry name" value="beta-trefoil_Ricin-like"/>
    <property type="match status" value="1"/>
</dbReference>
<keyword evidence="3" id="KW-0858">Xylan degradation</keyword>
<dbReference type="PANTHER" id="PTHR40469:SF2">
    <property type="entry name" value="GALACTOSE-BINDING DOMAIN-LIKE SUPERFAMILY PROTEIN"/>
    <property type="match status" value="1"/>
</dbReference>
<keyword evidence="4" id="KW-1185">Reference proteome</keyword>
<protein>
    <submittedName>
        <fullName evidence="3">1,4-beta-xylanase</fullName>
    </submittedName>
</protein>
<dbReference type="GO" id="GO:0045493">
    <property type="term" value="P:xylan catabolic process"/>
    <property type="evidence" value="ECO:0007669"/>
    <property type="project" value="UniProtKB-KW"/>
</dbReference>
<evidence type="ECO:0000313" key="3">
    <source>
        <dbReference type="EMBL" id="KJK48166.1"/>
    </source>
</evidence>
<reference evidence="3 4" key="1">
    <citation type="submission" date="2015-02" db="EMBL/GenBank/DDBJ databases">
        <authorList>
            <person name="Ju K.-S."/>
            <person name="Doroghazi J.R."/>
            <person name="Metcalf W."/>
        </authorList>
    </citation>
    <scope>NUCLEOTIDE SEQUENCE [LARGE SCALE GENOMIC DNA]</scope>
    <source>
        <strain evidence="3 4">NRRL B-16140</strain>
    </source>
</reference>
<dbReference type="InterPro" id="IPR029010">
    <property type="entry name" value="ThuA-like"/>
</dbReference>
<dbReference type="InterPro" id="IPR035992">
    <property type="entry name" value="Ricin_B-like_lectins"/>
</dbReference>
<keyword evidence="3" id="KW-0378">Hydrolase</keyword>
<dbReference type="InterPro" id="IPR000772">
    <property type="entry name" value="Ricin_B_lectin"/>
</dbReference>
<dbReference type="AlphaFoldDB" id="A0A0F0H011"/>